<protein>
    <recommendedName>
        <fullName evidence="6">CHAT domain-containing protein</fullName>
    </recommendedName>
</protein>
<proteinExistence type="predicted"/>
<dbReference type="PANTHER" id="PTHR45641:SF19">
    <property type="entry name" value="NEPHROCYSTIN-3"/>
    <property type="match status" value="1"/>
</dbReference>
<evidence type="ECO:0000256" key="1">
    <source>
        <dbReference type="ARBA" id="ARBA00022737"/>
    </source>
</evidence>
<keyword evidence="4" id="KW-0175">Coiled coil</keyword>
<feature type="signal peptide" evidence="5">
    <location>
        <begin position="1"/>
        <end position="23"/>
    </location>
</feature>
<keyword evidence="1" id="KW-0677">Repeat</keyword>
<dbReference type="PROSITE" id="PS50005">
    <property type="entry name" value="TPR"/>
    <property type="match status" value="4"/>
</dbReference>
<feature type="chain" id="PRO_5015510650" description="CHAT domain-containing protein" evidence="5">
    <location>
        <begin position="24"/>
        <end position="1028"/>
    </location>
</feature>
<sequence>MHLARTIILSCLFIGCLSNDLLAQLTAQSERRVTQLNEQIAQLENQGNDRAAIPLQKEIVDIAERELGHNKSETAYEWNYLGHLYFRLGEYGEARNPYSQALSIRRKVLGENDEDTGESYGNVGFVLAELGEYDQSEEAYLQALRIYRRNTGDESSETLQTMNNLGNLYLKTSNFEKAKSLNRAALAIRTRTLGPDHADVGESIFNLGVIAHEEGDYNKAQELYSRSRSIFQEALGEEHPYTLQLMNNLGKLAYDLGDVQRSYDIDRQVYDIRMRVLGPDHIDTAQSLNNMAFNQQDQRNFEKALPLYQKALDIFLKQLGEKDVNTQLTMLNLAVVKQRLGQSKEAEDLATRALNLRRESLGEGHPLVSEALYQIATVRLEAGRLDEAREAFEQSYKIMEDAYGDNHPKTLSVLFSLCWINMRNEDWASVLELSDKTRRLVRTTGARLMSGLTPAEQLRLLNKDDHHEFAFTVAWQKKDDQAFADSSASWIINDKGLSQETLAARETLLRDLGDAETQTLSRKLQETRRSLANIVLSAPQADQVELKKRQVEQLTQQEEELSRQLAKKVGASVELEKWIELDDVRKKLKHDETFVTWIRFQPYDFNNESQISGYLLPPRYMAWIIPPAGQREVRLIDVGPAEEIDSLIEKARKELNAAGRPDGAIRNEGEQDAEKKLRRSLADVAEKVWLPVAFHIGDETKKINLSPDGALWLVPWAALPDGDDRYLIEDYAFRYLISGREFVQEVAAPSSNTPLVFANPTFDLTPQKVIAAVKAIFRDVRLDANASRGRVSQTALGKVPSLPNTEIEANAIAPSLEKLVGKPPIKYLGEYALESVVKRVHRPRMLVLSTHGYFLPDQQMRSNERSIHNDRARAASLLAIDGTLIENPLLRCGLLLAGCNQPPAGGDDGILTGLEIVGLDLRGTELVVLSACETGIGKVQIGEGIAGLRQAFQLAGASSVVATLWQVPDRDSAVVMKDFFDQLAAETPPADALRSAQLARIESRRERYGAAHPFFWAAWTLTGEPRKD</sequence>
<dbReference type="InterPro" id="IPR024983">
    <property type="entry name" value="CHAT_dom"/>
</dbReference>
<dbReference type="EMBL" id="PUHY01000016">
    <property type="protein sequence ID" value="PQO28449.1"/>
    <property type="molecule type" value="Genomic_DNA"/>
</dbReference>
<comment type="caution">
    <text evidence="7">The sequence shown here is derived from an EMBL/GenBank/DDBJ whole genome shotgun (WGS) entry which is preliminary data.</text>
</comment>
<dbReference type="SUPFAM" id="SSF48452">
    <property type="entry name" value="TPR-like"/>
    <property type="match status" value="2"/>
</dbReference>
<evidence type="ECO:0000259" key="6">
    <source>
        <dbReference type="Pfam" id="PF12770"/>
    </source>
</evidence>
<reference evidence="7 8" key="1">
    <citation type="submission" date="2018-02" db="EMBL/GenBank/DDBJ databases">
        <title>Comparative genomes isolates from brazilian mangrove.</title>
        <authorList>
            <person name="Araujo J.E."/>
            <person name="Taketani R.G."/>
            <person name="Silva M.C.P."/>
            <person name="Loureco M.V."/>
            <person name="Andreote F.D."/>
        </authorList>
    </citation>
    <scope>NUCLEOTIDE SEQUENCE [LARGE SCALE GENOMIC DNA]</scope>
    <source>
        <strain evidence="7 8">Hex-1 MGV</strain>
    </source>
</reference>
<dbReference type="Pfam" id="PF13374">
    <property type="entry name" value="TPR_10"/>
    <property type="match status" value="1"/>
</dbReference>
<gene>
    <name evidence="7" type="ORF">C5Y83_27955</name>
</gene>
<feature type="repeat" description="TPR" evidence="3">
    <location>
        <begin position="159"/>
        <end position="192"/>
    </location>
</feature>
<dbReference type="PROSITE" id="PS51257">
    <property type="entry name" value="PROKAR_LIPOPROTEIN"/>
    <property type="match status" value="1"/>
</dbReference>
<evidence type="ECO:0000256" key="2">
    <source>
        <dbReference type="ARBA" id="ARBA00022803"/>
    </source>
</evidence>
<dbReference type="Proteomes" id="UP000238322">
    <property type="component" value="Unassembled WGS sequence"/>
</dbReference>
<feature type="repeat" description="TPR" evidence="3">
    <location>
        <begin position="117"/>
        <end position="150"/>
    </location>
</feature>
<evidence type="ECO:0000256" key="3">
    <source>
        <dbReference type="PROSITE-ProRule" id="PRU00339"/>
    </source>
</evidence>
<evidence type="ECO:0000256" key="5">
    <source>
        <dbReference type="SAM" id="SignalP"/>
    </source>
</evidence>
<dbReference type="InterPro" id="IPR019734">
    <property type="entry name" value="TPR_rpt"/>
</dbReference>
<evidence type="ECO:0000256" key="4">
    <source>
        <dbReference type="SAM" id="Coils"/>
    </source>
</evidence>
<dbReference type="InterPro" id="IPR011990">
    <property type="entry name" value="TPR-like_helical_dom_sf"/>
</dbReference>
<dbReference type="Gene3D" id="1.25.40.10">
    <property type="entry name" value="Tetratricopeptide repeat domain"/>
    <property type="match status" value="2"/>
</dbReference>
<organism evidence="7 8">
    <name type="scientific">Blastopirellula marina</name>
    <dbReference type="NCBI Taxonomy" id="124"/>
    <lineage>
        <taxon>Bacteria</taxon>
        <taxon>Pseudomonadati</taxon>
        <taxon>Planctomycetota</taxon>
        <taxon>Planctomycetia</taxon>
        <taxon>Pirellulales</taxon>
        <taxon>Pirellulaceae</taxon>
        <taxon>Blastopirellula</taxon>
    </lineage>
</organism>
<dbReference type="PANTHER" id="PTHR45641">
    <property type="entry name" value="TETRATRICOPEPTIDE REPEAT PROTEIN (AFU_ORTHOLOGUE AFUA_6G03870)"/>
    <property type="match status" value="1"/>
</dbReference>
<feature type="repeat" description="TPR" evidence="3">
    <location>
        <begin position="75"/>
        <end position="108"/>
    </location>
</feature>
<dbReference type="Pfam" id="PF12770">
    <property type="entry name" value="CHAT"/>
    <property type="match status" value="1"/>
</dbReference>
<name>A0A2S8F8H3_9BACT</name>
<dbReference type="OrthoDB" id="220792at2"/>
<evidence type="ECO:0000313" key="7">
    <source>
        <dbReference type="EMBL" id="PQO28449.1"/>
    </source>
</evidence>
<feature type="coiled-coil region" evidence="4">
    <location>
        <begin position="541"/>
        <end position="571"/>
    </location>
</feature>
<keyword evidence="2 3" id="KW-0802">TPR repeat</keyword>
<accession>A0A2S8F8H3</accession>
<evidence type="ECO:0000313" key="8">
    <source>
        <dbReference type="Proteomes" id="UP000238322"/>
    </source>
</evidence>
<dbReference type="SMART" id="SM00028">
    <property type="entry name" value="TPR"/>
    <property type="match status" value="7"/>
</dbReference>
<dbReference type="Pfam" id="PF13424">
    <property type="entry name" value="TPR_12"/>
    <property type="match status" value="4"/>
</dbReference>
<feature type="domain" description="CHAT" evidence="6">
    <location>
        <begin position="685"/>
        <end position="1023"/>
    </location>
</feature>
<dbReference type="AlphaFoldDB" id="A0A2S8F8H3"/>
<keyword evidence="5" id="KW-0732">Signal</keyword>
<feature type="repeat" description="TPR" evidence="3">
    <location>
        <begin position="369"/>
        <end position="402"/>
    </location>
</feature>
<dbReference type="RefSeq" id="WP_105333118.1">
    <property type="nucleotide sequence ID" value="NZ_PUHY01000016.1"/>
</dbReference>